<dbReference type="EMBL" id="ATLV01016356">
    <property type="status" value="NOT_ANNOTATED_CDS"/>
    <property type="molecule type" value="Genomic_DNA"/>
</dbReference>
<dbReference type="EnsemblMetazoa" id="ASIC008870-RA">
    <property type="protein sequence ID" value="ASIC008870-PA"/>
    <property type="gene ID" value="ASIC008870"/>
</dbReference>
<reference evidence="2 4" key="1">
    <citation type="journal article" date="2014" name="BMC Genomics">
        <title>Genome sequence of Anopheles sinensis provides insight into genetics basis of mosquito competence for malaria parasites.</title>
        <authorList>
            <person name="Zhou D."/>
            <person name="Zhang D."/>
            <person name="Ding G."/>
            <person name="Shi L."/>
            <person name="Hou Q."/>
            <person name="Ye Y."/>
            <person name="Xu Y."/>
            <person name="Zhou H."/>
            <person name="Xiong C."/>
            <person name="Li S."/>
            <person name="Yu J."/>
            <person name="Hong S."/>
            <person name="Yu X."/>
            <person name="Zou P."/>
            <person name="Chen C."/>
            <person name="Chang X."/>
            <person name="Wang W."/>
            <person name="Lv Y."/>
            <person name="Sun Y."/>
            <person name="Ma L."/>
            <person name="Shen B."/>
            <person name="Zhu C."/>
        </authorList>
    </citation>
    <scope>NUCLEOTIDE SEQUENCE [LARGE SCALE GENOMIC DNA]</scope>
</reference>
<evidence type="ECO:0000256" key="1">
    <source>
        <dbReference type="SAM" id="MobiDB-lite"/>
    </source>
</evidence>
<feature type="region of interest" description="Disordered" evidence="1">
    <location>
        <begin position="25"/>
        <end position="71"/>
    </location>
</feature>
<evidence type="ECO:0000313" key="4">
    <source>
        <dbReference type="Proteomes" id="UP000030765"/>
    </source>
</evidence>
<proteinExistence type="predicted"/>
<keyword evidence="4" id="KW-1185">Reference proteome</keyword>
<evidence type="ECO:0000313" key="3">
    <source>
        <dbReference type="EnsemblMetazoa" id="ASIC008870-PA"/>
    </source>
</evidence>
<accession>A0A084VTI4</accession>
<sequence>MNRTGTRPGGFLSSHALVCFDVPTFTPQHVDNSQNRTRQRKKPDRTMGGMGGRQGVDGAHAERRRRMCETN</sequence>
<feature type="compositionally biased region" description="Basic residues" evidence="1">
    <location>
        <begin position="62"/>
        <end position="71"/>
    </location>
</feature>
<evidence type="ECO:0000313" key="2">
    <source>
        <dbReference type="EMBL" id="KFB41278.1"/>
    </source>
</evidence>
<dbReference type="VEuPathDB" id="VectorBase:ASIC008870"/>
<feature type="compositionally biased region" description="Polar residues" evidence="1">
    <location>
        <begin position="25"/>
        <end position="36"/>
    </location>
</feature>
<protein>
    <submittedName>
        <fullName evidence="2 3">Uncharacterized protein</fullName>
    </submittedName>
</protein>
<dbReference type="Proteomes" id="UP000030765">
    <property type="component" value="Unassembled WGS sequence"/>
</dbReference>
<name>A0A084VTI4_ANOSI</name>
<gene>
    <name evidence="2" type="ORF">ZHAS_00008870</name>
</gene>
<dbReference type="EMBL" id="KE525079">
    <property type="protein sequence ID" value="KFB41278.1"/>
    <property type="molecule type" value="Genomic_DNA"/>
</dbReference>
<organism evidence="2">
    <name type="scientific">Anopheles sinensis</name>
    <name type="common">Mosquito</name>
    <dbReference type="NCBI Taxonomy" id="74873"/>
    <lineage>
        <taxon>Eukaryota</taxon>
        <taxon>Metazoa</taxon>
        <taxon>Ecdysozoa</taxon>
        <taxon>Arthropoda</taxon>
        <taxon>Hexapoda</taxon>
        <taxon>Insecta</taxon>
        <taxon>Pterygota</taxon>
        <taxon>Neoptera</taxon>
        <taxon>Endopterygota</taxon>
        <taxon>Diptera</taxon>
        <taxon>Nematocera</taxon>
        <taxon>Culicoidea</taxon>
        <taxon>Culicidae</taxon>
        <taxon>Anophelinae</taxon>
        <taxon>Anopheles</taxon>
    </lineage>
</organism>
<reference evidence="3" key="2">
    <citation type="submission" date="2020-05" db="UniProtKB">
        <authorList>
            <consortium name="EnsemblMetazoa"/>
        </authorList>
    </citation>
    <scope>IDENTIFICATION</scope>
</reference>
<dbReference type="AlphaFoldDB" id="A0A084VTI4"/>